<accession>A0A1Y1ZM63</accession>
<evidence type="ECO:0000313" key="4">
    <source>
        <dbReference type="Proteomes" id="UP000193144"/>
    </source>
</evidence>
<evidence type="ECO:0000259" key="2">
    <source>
        <dbReference type="Pfam" id="PF06985"/>
    </source>
</evidence>
<dbReference type="PANTHER" id="PTHR33112">
    <property type="entry name" value="DOMAIN PROTEIN, PUTATIVE-RELATED"/>
    <property type="match status" value="1"/>
</dbReference>
<name>A0A1Y1ZM63_9PLEO</name>
<gene>
    <name evidence="3" type="ORF">BCR34DRAFT_624840</name>
</gene>
<dbReference type="EMBL" id="MCFA01000062">
    <property type="protein sequence ID" value="ORY11308.1"/>
    <property type="molecule type" value="Genomic_DNA"/>
</dbReference>
<dbReference type="Proteomes" id="UP000193144">
    <property type="component" value="Unassembled WGS sequence"/>
</dbReference>
<feature type="compositionally biased region" description="Low complexity" evidence="1">
    <location>
        <begin position="554"/>
        <end position="566"/>
    </location>
</feature>
<organism evidence="3 4">
    <name type="scientific">Clohesyomyces aquaticus</name>
    <dbReference type="NCBI Taxonomy" id="1231657"/>
    <lineage>
        <taxon>Eukaryota</taxon>
        <taxon>Fungi</taxon>
        <taxon>Dikarya</taxon>
        <taxon>Ascomycota</taxon>
        <taxon>Pezizomycotina</taxon>
        <taxon>Dothideomycetes</taxon>
        <taxon>Pleosporomycetidae</taxon>
        <taxon>Pleosporales</taxon>
        <taxon>Lindgomycetaceae</taxon>
        <taxon>Clohesyomyces</taxon>
    </lineage>
</organism>
<dbReference type="Pfam" id="PF06985">
    <property type="entry name" value="HET"/>
    <property type="match status" value="1"/>
</dbReference>
<comment type="caution">
    <text evidence="3">The sequence shown here is derived from an EMBL/GenBank/DDBJ whole genome shotgun (WGS) entry which is preliminary data.</text>
</comment>
<evidence type="ECO:0000313" key="3">
    <source>
        <dbReference type="EMBL" id="ORY11308.1"/>
    </source>
</evidence>
<protein>
    <submittedName>
        <fullName evidence="3">Heterokaryon incompatibility protein-domain-containing protein</fullName>
    </submittedName>
</protein>
<reference evidence="3 4" key="1">
    <citation type="submission" date="2016-07" db="EMBL/GenBank/DDBJ databases">
        <title>Pervasive Adenine N6-methylation of Active Genes in Fungi.</title>
        <authorList>
            <consortium name="DOE Joint Genome Institute"/>
            <person name="Mondo S.J."/>
            <person name="Dannebaum R.O."/>
            <person name="Kuo R.C."/>
            <person name="Labutti K."/>
            <person name="Haridas S."/>
            <person name="Kuo A."/>
            <person name="Salamov A."/>
            <person name="Ahrendt S.R."/>
            <person name="Lipzen A."/>
            <person name="Sullivan W."/>
            <person name="Andreopoulos W.B."/>
            <person name="Clum A."/>
            <person name="Lindquist E."/>
            <person name="Daum C."/>
            <person name="Ramamoorthy G.K."/>
            <person name="Gryganskyi A."/>
            <person name="Culley D."/>
            <person name="Magnuson J.K."/>
            <person name="James T.Y."/>
            <person name="O'Malley M.A."/>
            <person name="Stajich J.E."/>
            <person name="Spatafora J.W."/>
            <person name="Visel A."/>
            <person name="Grigoriev I.V."/>
        </authorList>
    </citation>
    <scope>NUCLEOTIDE SEQUENCE [LARGE SCALE GENOMIC DNA]</scope>
    <source>
        <strain evidence="3 4">CBS 115471</strain>
    </source>
</reference>
<dbReference type="OrthoDB" id="2958217at2759"/>
<sequence>MHYRKGTIYVHHETSASFHQALELKCVLCVRLWVALEVSHESELPAVGPTTYTVGPTFINFESTRDRVAGKNTGERAALEFIVAQNNRCLKQHAACHRNKSANEFFPTRAIDVGSVTDPLVRLCERKDITPGMRYASLSHCWGKTLLITLSKATASVLKRGIAVVTLPKTFQDAIAVTRELQLQYLWIDSLCIFQDDPDDWRRESSRMRDVYRNAAFCIAATAAKNGDVGLFFDRDPQLFGPIPMDLTWPEYEHKDSLRQCNFPLLDDPWHIDAAPLNKRAWVAQERYLSPRILHFTRKLLYWECGETLASEFHQDSHVRGQSSSRYLKGLVDRHRYHKPASPRSVQNQLNITEPLETGEGKQAQVFNAWIYFRRFYTSCFLTRDSDILVALHGIAEDVGEVMNDDLVVGLWRRRLSQDLCWRINPDSSKPFRPASWRGPSWSWVSSAQPINGRYFHQWPSDTFCKIGDIQVDTNSLGDMILAVLILHCRLIPASKALGHKLDRDEPAPPGEEEKQYYMIILHGDSFDGLLGPDSLYVSSVFVQSHHRISHFRSLSPSTPKPTLSSAFETLH</sequence>
<proteinExistence type="predicted"/>
<dbReference type="InterPro" id="IPR010730">
    <property type="entry name" value="HET"/>
</dbReference>
<evidence type="ECO:0000256" key="1">
    <source>
        <dbReference type="SAM" id="MobiDB-lite"/>
    </source>
</evidence>
<keyword evidence="4" id="KW-1185">Reference proteome</keyword>
<dbReference type="AlphaFoldDB" id="A0A1Y1ZM63"/>
<feature type="domain" description="Heterokaryon incompatibility" evidence="2">
    <location>
        <begin position="135"/>
        <end position="286"/>
    </location>
</feature>
<feature type="region of interest" description="Disordered" evidence="1">
    <location>
        <begin position="553"/>
        <end position="572"/>
    </location>
</feature>
<dbReference type="STRING" id="1231657.A0A1Y1ZM63"/>
<dbReference type="PANTHER" id="PTHR33112:SF10">
    <property type="entry name" value="TOL"/>
    <property type="match status" value="1"/>
</dbReference>